<gene>
    <name evidence="2" type="ORF">EVAR_11608_1</name>
</gene>
<dbReference type="Proteomes" id="UP000299102">
    <property type="component" value="Unassembled WGS sequence"/>
</dbReference>
<organism evidence="2 3">
    <name type="scientific">Eumeta variegata</name>
    <name type="common">Bagworm moth</name>
    <name type="synonym">Eumeta japonica</name>
    <dbReference type="NCBI Taxonomy" id="151549"/>
    <lineage>
        <taxon>Eukaryota</taxon>
        <taxon>Metazoa</taxon>
        <taxon>Ecdysozoa</taxon>
        <taxon>Arthropoda</taxon>
        <taxon>Hexapoda</taxon>
        <taxon>Insecta</taxon>
        <taxon>Pterygota</taxon>
        <taxon>Neoptera</taxon>
        <taxon>Endopterygota</taxon>
        <taxon>Lepidoptera</taxon>
        <taxon>Glossata</taxon>
        <taxon>Ditrysia</taxon>
        <taxon>Tineoidea</taxon>
        <taxon>Psychidae</taxon>
        <taxon>Oiketicinae</taxon>
        <taxon>Eumeta</taxon>
    </lineage>
</organism>
<sequence length="186" mass="21186">MQRFSGGDSKAVYDLVTVDENWIYCYDPETKRQFAHWVLTFEEWHYKIKETLRAKWFSDAEEAVVVAYEKAVETTPKFYCHLDNTTRTLARARAARSRRVNYAHLTFKRHACRGPSRPGRVPIVAKKLPPSQLRSNAGEIPVHLSVVINFASRANWGGSLYDRRSARGGRRPTPAAPAPAGGMFYL</sequence>
<keyword evidence="3" id="KW-1185">Reference proteome</keyword>
<comment type="caution">
    <text evidence="2">The sequence shown here is derived from an EMBL/GenBank/DDBJ whole genome shotgun (WGS) entry which is preliminary data.</text>
</comment>
<dbReference type="OrthoDB" id="10017160at2759"/>
<evidence type="ECO:0000313" key="3">
    <source>
        <dbReference type="Proteomes" id="UP000299102"/>
    </source>
</evidence>
<evidence type="ECO:0000256" key="1">
    <source>
        <dbReference type="SAM" id="MobiDB-lite"/>
    </source>
</evidence>
<proteinExistence type="predicted"/>
<dbReference type="AlphaFoldDB" id="A0A4C1X3M6"/>
<accession>A0A4C1X3M6</accession>
<feature type="region of interest" description="Disordered" evidence="1">
    <location>
        <begin position="162"/>
        <end position="181"/>
    </location>
</feature>
<evidence type="ECO:0008006" key="4">
    <source>
        <dbReference type="Google" id="ProtNLM"/>
    </source>
</evidence>
<protein>
    <recommendedName>
        <fullName evidence="4">Mariner Mos1 transposase</fullName>
    </recommendedName>
</protein>
<dbReference type="EMBL" id="BGZK01000732">
    <property type="protein sequence ID" value="GBP58328.1"/>
    <property type="molecule type" value="Genomic_DNA"/>
</dbReference>
<evidence type="ECO:0000313" key="2">
    <source>
        <dbReference type="EMBL" id="GBP58328.1"/>
    </source>
</evidence>
<name>A0A4C1X3M6_EUMVA</name>
<reference evidence="2 3" key="1">
    <citation type="journal article" date="2019" name="Commun. Biol.">
        <title>The bagworm genome reveals a unique fibroin gene that provides high tensile strength.</title>
        <authorList>
            <person name="Kono N."/>
            <person name="Nakamura H."/>
            <person name="Ohtoshi R."/>
            <person name="Tomita M."/>
            <person name="Numata K."/>
            <person name="Arakawa K."/>
        </authorList>
    </citation>
    <scope>NUCLEOTIDE SEQUENCE [LARGE SCALE GENOMIC DNA]</scope>
</reference>